<evidence type="ECO:0000256" key="3">
    <source>
        <dbReference type="ARBA" id="ARBA00022448"/>
    </source>
</evidence>
<sequence>MIVPMKKVSFVVLEDQRKEALKKLRKLGVVHLEQLQGNSDELAAFRESYVKAESAHMILSEIKLPKKAAASSAAVLDRTSALAKAEEVIALAERKKQCAEQIAADTAELERFSAWGALSAADFAYLAEKGIVLTMYEIPRDAYAAIPDTVETVLVNEDKAQTRFLTVQYEKTPGTAIAGGSSGIASADAGAGRPSDLPAEAYQVPMIRSSSAELKSEIAALRAEIAAIEKSLTASAVYKDDLTRFCLDMEKDIEFENTYSGMGRDGAESAEQPFVPLAWLTGYAPVEDISAVKFAAQEENWALSISDPAEEDEVPTKLKNNKLVSLIYPVSDFLGTVPGYREYDISGWFLLFFSIFFGMIFGDGGYGLLMVLAAVFADVAALAKGKKIPPAYNLLLLLGLFTMGWGTITCTWFGLTPAQLPSWLAGISFKPLSNAFAAASPENEALVKQNLQIFCFMLALVQLSIAHLKGIVRYIRSPKCLGELGSLLMLWGIFFVVLNMVVKLDVFFGIETMGTSVLAVIGSGFVLSFVFSNYDGNLGASILESCKNIVSVLLGVVNVFSDIVSYIRLWAVGLAGGAISATVNSMAGPTLGGALIFVGVLLLVFGHGLNMILNVLSVIVHGVRLNTLEFSSHLGMSWSGFAYKPFCESAENK</sequence>
<protein>
    <submittedName>
        <fullName evidence="9">V-type ATPase 116 kDa subunit</fullName>
    </submittedName>
</protein>
<organism evidence="9 10">
    <name type="scientific">Treponema brennaborense (strain DSM 12168 / CIP 105900 / DD5/3)</name>
    <dbReference type="NCBI Taxonomy" id="906968"/>
    <lineage>
        <taxon>Bacteria</taxon>
        <taxon>Pseudomonadati</taxon>
        <taxon>Spirochaetota</taxon>
        <taxon>Spirochaetia</taxon>
        <taxon>Spirochaetales</taxon>
        <taxon>Treponemataceae</taxon>
        <taxon>Treponema</taxon>
    </lineage>
</organism>
<feature type="transmembrane region" description="Helical" evidence="8">
    <location>
        <begin position="552"/>
        <end position="571"/>
    </location>
</feature>
<dbReference type="GO" id="GO:0033179">
    <property type="term" value="C:proton-transporting V-type ATPase, V0 domain"/>
    <property type="evidence" value="ECO:0007669"/>
    <property type="project" value="InterPro"/>
</dbReference>
<feature type="transmembrane region" description="Helical" evidence="8">
    <location>
        <begin position="484"/>
        <end position="502"/>
    </location>
</feature>
<proteinExistence type="inferred from homology"/>
<keyword evidence="3" id="KW-0813">Transport</keyword>
<dbReference type="GO" id="GO:0016471">
    <property type="term" value="C:vacuolar proton-transporting V-type ATPase complex"/>
    <property type="evidence" value="ECO:0007669"/>
    <property type="project" value="TreeGrafter"/>
</dbReference>
<dbReference type="InterPro" id="IPR002490">
    <property type="entry name" value="V-ATPase_116kDa_su"/>
</dbReference>
<accession>F4LL19</accession>
<dbReference type="GO" id="GO:0051117">
    <property type="term" value="F:ATPase binding"/>
    <property type="evidence" value="ECO:0007669"/>
    <property type="project" value="TreeGrafter"/>
</dbReference>
<dbReference type="PANTHER" id="PTHR11629:SF63">
    <property type="entry name" value="V-TYPE PROTON ATPASE SUBUNIT A"/>
    <property type="match status" value="1"/>
</dbReference>
<evidence type="ECO:0000256" key="8">
    <source>
        <dbReference type="SAM" id="Phobius"/>
    </source>
</evidence>
<evidence type="ECO:0000256" key="5">
    <source>
        <dbReference type="ARBA" id="ARBA00022989"/>
    </source>
</evidence>
<keyword evidence="4 8" id="KW-0812">Transmembrane</keyword>
<dbReference type="OrthoDB" id="9803814at2"/>
<dbReference type="STRING" id="906968.Trebr_1188"/>
<gene>
    <name evidence="9" type="ordered locus">Trebr_1188</name>
</gene>
<dbReference type="eggNOG" id="COG1269">
    <property type="taxonomic scope" value="Bacteria"/>
</dbReference>
<comment type="subcellular location">
    <subcellularLocation>
        <location evidence="1">Membrane</location>
        <topology evidence="1">Multi-pass membrane protein</topology>
    </subcellularLocation>
</comment>
<dbReference type="GO" id="GO:0007035">
    <property type="term" value="P:vacuolar acidification"/>
    <property type="evidence" value="ECO:0007669"/>
    <property type="project" value="TreeGrafter"/>
</dbReference>
<evidence type="ECO:0000256" key="6">
    <source>
        <dbReference type="ARBA" id="ARBA00023065"/>
    </source>
</evidence>
<dbReference type="Proteomes" id="UP000006546">
    <property type="component" value="Chromosome"/>
</dbReference>
<dbReference type="KEGG" id="tbe:Trebr_1188"/>
<keyword evidence="6" id="KW-0406">Ion transport</keyword>
<feature type="transmembrane region" description="Helical" evidence="8">
    <location>
        <begin position="366"/>
        <end position="383"/>
    </location>
</feature>
<dbReference type="PANTHER" id="PTHR11629">
    <property type="entry name" value="VACUOLAR PROTON ATPASES"/>
    <property type="match status" value="1"/>
</dbReference>
<keyword evidence="10" id="KW-1185">Reference proteome</keyword>
<dbReference type="HOGENOM" id="CLU_025558_1_1_12"/>
<evidence type="ECO:0000256" key="7">
    <source>
        <dbReference type="ARBA" id="ARBA00023136"/>
    </source>
</evidence>
<dbReference type="EMBL" id="CP002696">
    <property type="protein sequence ID" value="AEE16616.1"/>
    <property type="molecule type" value="Genomic_DNA"/>
</dbReference>
<dbReference type="AlphaFoldDB" id="F4LL19"/>
<feature type="transmembrane region" description="Helical" evidence="8">
    <location>
        <begin position="395"/>
        <end position="415"/>
    </location>
</feature>
<feature type="transmembrane region" description="Helical" evidence="8">
    <location>
        <begin position="591"/>
        <end position="616"/>
    </location>
</feature>
<comment type="similarity">
    <text evidence="2">Belongs to the V-ATPase 116 kDa subunit family.</text>
</comment>
<evidence type="ECO:0000256" key="4">
    <source>
        <dbReference type="ARBA" id="ARBA00022692"/>
    </source>
</evidence>
<evidence type="ECO:0000313" key="10">
    <source>
        <dbReference type="Proteomes" id="UP000006546"/>
    </source>
</evidence>
<keyword evidence="5 8" id="KW-1133">Transmembrane helix</keyword>
<dbReference type="GO" id="GO:0046961">
    <property type="term" value="F:proton-transporting ATPase activity, rotational mechanism"/>
    <property type="evidence" value="ECO:0007669"/>
    <property type="project" value="InterPro"/>
</dbReference>
<name>F4LL19_TREBD</name>
<evidence type="ECO:0000256" key="2">
    <source>
        <dbReference type="ARBA" id="ARBA00009904"/>
    </source>
</evidence>
<feature type="transmembrane region" description="Helical" evidence="8">
    <location>
        <begin position="508"/>
        <end position="531"/>
    </location>
</feature>
<feature type="transmembrane region" description="Helical" evidence="8">
    <location>
        <begin position="451"/>
        <end position="472"/>
    </location>
</feature>
<evidence type="ECO:0000313" key="9">
    <source>
        <dbReference type="EMBL" id="AEE16616.1"/>
    </source>
</evidence>
<reference evidence="10" key="1">
    <citation type="submission" date="2011-04" db="EMBL/GenBank/DDBJ databases">
        <title>The complete genome of Treponema brennaborense DSM 12168.</title>
        <authorList>
            <person name="Lucas S."/>
            <person name="Han J."/>
            <person name="Lapidus A."/>
            <person name="Bruce D."/>
            <person name="Goodwin L."/>
            <person name="Pitluck S."/>
            <person name="Peters L."/>
            <person name="Kyrpides N."/>
            <person name="Mavromatis K."/>
            <person name="Ivanova N."/>
            <person name="Mikhailova N."/>
            <person name="Pagani I."/>
            <person name="Teshima H."/>
            <person name="Detter J.C."/>
            <person name="Tapia R."/>
            <person name="Han C."/>
            <person name="Land M."/>
            <person name="Hauser L."/>
            <person name="Markowitz V."/>
            <person name="Cheng J.-F."/>
            <person name="Hugenholtz P."/>
            <person name="Woyke T."/>
            <person name="Wu D."/>
            <person name="Gronow S."/>
            <person name="Wellnitz S."/>
            <person name="Brambilla E."/>
            <person name="Klenk H.-P."/>
            <person name="Eisen J.A."/>
        </authorList>
    </citation>
    <scope>NUCLEOTIDE SEQUENCE [LARGE SCALE GENOMIC DNA]</scope>
    <source>
        <strain evidence="10">DSM 12168 / CIP 105900 / DD5/3</strain>
    </source>
</reference>
<evidence type="ECO:0000256" key="1">
    <source>
        <dbReference type="ARBA" id="ARBA00004141"/>
    </source>
</evidence>
<keyword evidence="7 8" id="KW-0472">Membrane</keyword>